<dbReference type="SUPFAM" id="SSF54506">
    <property type="entry name" value="Diaminopimelate epimerase-like"/>
    <property type="match status" value="2"/>
</dbReference>
<evidence type="ECO:0000256" key="8">
    <source>
        <dbReference type="ARBA" id="ARBA00051712"/>
    </source>
</evidence>
<comment type="function">
    <text evidence="9">Catalyzes the stereoinversion of LL-2,6-diaminopimelate (L,L-DAP) to meso-diaminopimelate (meso-DAP), a precursor of L-lysine and an essential component of the bacterial peptidoglycan.</text>
</comment>
<evidence type="ECO:0000256" key="4">
    <source>
        <dbReference type="ARBA" id="ARBA00022490"/>
    </source>
</evidence>
<evidence type="ECO:0000256" key="5">
    <source>
        <dbReference type="ARBA" id="ARBA00022605"/>
    </source>
</evidence>
<dbReference type="EC" id="5.1.1.7" evidence="3 9"/>
<keyword evidence="12" id="KW-1185">Reference proteome</keyword>
<name>A0A1G5DWF5_9FIRM</name>
<dbReference type="OrthoDB" id="9805408at2"/>
<dbReference type="Gene3D" id="3.10.310.10">
    <property type="entry name" value="Diaminopimelate Epimerase, Chain A, domain 1"/>
    <property type="match status" value="2"/>
</dbReference>
<evidence type="ECO:0000256" key="6">
    <source>
        <dbReference type="ARBA" id="ARBA00023154"/>
    </source>
</evidence>
<evidence type="ECO:0000256" key="2">
    <source>
        <dbReference type="ARBA" id="ARBA00010219"/>
    </source>
</evidence>
<evidence type="ECO:0000256" key="3">
    <source>
        <dbReference type="ARBA" id="ARBA00013080"/>
    </source>
</evidence>
<gene>
    <name evidence="9" type="primary">dapF</name>
    <name evidence="11" type="ORF">SAMN02910451_01695</name>
</gene>
<dbReference type="GO" id="GO:0005829">
    <property type="term" value="C:cytosol"/>
    <property type="evidence" value="ECO:0007669"/>
    <property type="project" value="TreeGrafter"/>
</dbReference>
<dbReference type="EMBL" id="FMUR01000009">
    <property type="protein sequence ID" value="SCY19092.1"/>
    <property type="molecule type" value="Genomic_DNA"/>
</dbReference>
<dbReference type="GO" id="GO:0008837">
    <property type="term" value="F:diaminopimelate epimerase activity"/>
    <property type="evidence" value="ECO:0007669"/>
    <property type="project" value="UniProtKB-UniRule"/>
</dbReference>
<evidence type="ECO:0000256" key="7">
    <source>
        <dbReference type="ARBA" id="ARBA00023235"/>
    </source>
</evidence>
<feature type="active site" description="Proton donor" evidence="9">
    <location>
        <position position="75"/>
    </location>
</feature>
<feature type="site" description="Could be important to modulate the pK values of the two catalytic cysteine residues" evidence="9">
    <location>
        <position position="237"/>
    </location>
</feature>
<dbReference type="Pfam" id="PF01678">
    <property type="entry name" value="DAP_epimerase"/>
    <property type="match status" value="2"/>
</dbReference>
<feature type="site" description="Could be important to modulate the pK values of the two catalytic cysteine residues" evidence="9">
    <location>
        <position position="185"/>
    </location>
</feature>
<comment type="pathway">
    <text evidence="1 9">Amino-acid biosynthesis; L-lysine biosynthesis via DAP pathway; DL-2,6-diaminopimelate from LL-2,6-diaminopimelate: step 1/1.</text>
</comment>
<keyword evidence="7 9" id="KW-0413">Isomerase</keyword>
<evidence type="ECO:0000256" key="1">
    <source>
        <dbReference type="ARBA" id="ARBA00005196"/>
    </source>
</evidence>
<keyword evidence="5 9" id="KW-0028">Amino-acid biosynthesis</keyword>
<dbReference type="InterPro" id="IPR001653">
    <property type="entry name" value="DAP_epimerase_DapF"/>
</dbReference>
<dbReference type="UniPathway" id="UPA00034">
    <property type="reaction ID" value="UER00025"/>
</dbReference>
<evidence type="ECO:0000256" key="9">
    <source>
        <dbReference type="HAMAP-Rule" id="MF_00197"/>
    </source>
</evidence>
<feature type="binding site" evidence="9">
    <location>
        <position position="66"/>
    </location>
    <ligand>
        <name>substrate</name>
    </ligand>
</feature>
<dbReference type="PANTHER" id="PTHR31689">
    <property type="entry name" value="DIAMINOPIMELATE EPIMERASE, CHLOROPLASTIC"/>
    <property type="match status" value="1"/>
</dbReference>
<feature type="binding site" evidence="9">
    <location>
        <begin position="237"/>
        <end position="238"/>
    </location>
    <ligand>
        <name>substrate</name>
    </ligand>
</feature>
<comment type="similarity">
    <text evidence="2 9">Belongs to the diaminopimelate epimerase family.</text>
</comment>
<dbReference type="NCBIfam" id="TIGR00652">
    <property type="entry name" value="DapF"/>
    <property type="match status" value="1"/>
</dbReference>
<dbReference type="Proteomes" id="UP000183047">
    <property type="component" value="Unassembled WGS sequence"/>
</dbReference>
<evidence type="ECO:0000313" key="11">
    <source>
        <dbReference type="EMBL" id="SCY19092.1"/>
    </source>
</evidence>
<dbReference type="FunFam" id="3.10.310.10:FF:000001">
    <property type="entry name" value="Diaminopimelate epimerase"/>
    <property type="match status" value="1"/>
</dbReference>
<proteinExistence type="inferred from homology"/>
<dbReference type="AlphaFoldDB" id="A0A1G5DWF5"/>
<feature type="active site" description="Proton acceptor" evidence="9">
    <location>
        <position position="246"/>
    </location>
</feature>
<feature type="binding site" evidence="9">
    <location>
        <begin position="76"/>
        <end position="77"/>
    </location>
    <ligand>
        <name>substrate</name>
    </ligand>
</feature>
<feature type="binding site" evidence="9">
    <location>
        <begin position="247"/>
        <end position="248"/>
    </location>
    <ligand>
        <name>substrate</name>
    </ligand>
</feature>
<comment type="caution">
    <text evidence="9">Lacks conserved residue(s) required for the propagation of feature annotation.</text>
</comment>
<feature type="binding site" evidence="9">
    <location>
        <position position="219"/>
    </location>
    <ligand>
        <name>substrate</name>
    </ligand>
</feature>
<dbReference type="RefSeq" id="WP_074462300.1">
    <property type="nucleotide sequence ID" value="NZ_FMUR01000009.1"/>
</dbReference>
<feature type="binding site" evidence="9">
    <location>
        <position position="183"/>
    </location>
    <ligand>
        <name>substrate</name>
    </ligand>
</feature>
<dbReference type="InterPro" id="IPR018510">
    <property type="entry name" value="DAP_epimerase_AS"/>
</dbReference>
<dbReference type="STRING" id="185008.bhn_I2145"/>
<evidence type="ECO:0000256" key="10">
    <source>
        <dbReference type="PROSITE-ProRule" id="PRU10125"/>
    </source>
</evidence>
<dbReference type="PANTHER" id="PTHR31689:SF0">
    <property type="entry name" value="DIAMINOPIMELATE EPIMERASE"/>
    <property type="match status" value="1"/>
</dbReference>
<reference evidence="12" key="1">
    <citation type="submission" date="2016-10" db="EMBL/GenBank/DDBJ databases">
        <authorList>
            <person name="Varghese N."/>
            <person name="Submissions S."/>
        </authorList>
    </citation>
    <scope>NUCLEOTIDE SEQUENCE [LARGE SCALE GENOMIC DNA]</scope>
    <source>
        <strain evidence="12">XBD2006</strain>
    </source>
</reference>
<dbReference type="PROSITE" id="PS01326">
    <property type="entry name" value="DAP_EPIMERASE"/>
    <property type="match status" value="1"/>
</dbReference>
<comment type="catalytic activity">
    <reaction evidence="8 9">
        <text>(2S,6S)-2,6-diaminopimelate = meso-2,6-diaminopimelate</text>
        <dbReference type="Rhea" id="RHEA:15393"/>
        <dbReference type="ChEBI" id="CHEBI:57609"/>
        <dbReference type="ChEBI" id="CHEBI:57791"/>
        <dbReference type="EC" id="5.1.1.7"/>
    </reaction>
</comment>
<evidence type="ECO:0000313" key="12">
    <source>
        <dbReference type="Proteomes" id="UP000183047"/>
    </source>
</evidence>
<feature type="active site" evidence="10">
    <location>
        <position position="75"/>
    </location>
</feature>
<keyword evidence="4 9" id="KW-0963">Cytoplasm</keyword>
<organism evidence="11 12">
    <name type="scientific">Butyrivibrio hungatei</name>
    <dbReference type="NCBI Taxonomy" id="185008"/>
    <lineage>
        <taxon>Bacteria</taxon>
        <taxon>Bacillati</taxon>
        <taxon>Bacillota</taxon>
        <taxon>Clostridia</taxon>
        <taxon>Lachnospirales</taxon>
        <taxon>Lachnospiraceae</taxon>
        <taxon>Butyrivibrio</taxon>
    </lineage>
</organism>
<feature type="binding site" evidence="9">
    <location>
        <position position="11"/>
    </location>
    <ligand>
        <name>substrate</name>
    </ligand>
</feature>
<comment type="subcellular location">
    <subcellularLocation>
        <location evidence="9">Cytoplasm</location>
    </subcellularLocation>
</comment>
<dbReference type="GO" id="GO:0009089">
    <property type="term" value="P:lysine biosynthetic process via diaminopimelate"/>
    <property type="evidence" value="ECO:0007669"/>
    <property type="project" value="UniProtKB-UniRule"/>
</dbReference>
<accession>A0A1G5DWF5</accession>
<dbReference type="HAMAP" id="MF_00197">
    <property type="entry name" value="DAP_epimerase"/>
    <property type="match status" value="1"/>
</dbReference>
<protein>
    <recommendedName>
        <fullName evidence="3 9">Diaminopimelate epimerase</fullName>
        <shortName evidence="9">DAP epimerase</shortName>
        <ecNumber evidence="3 9">5.1.1.7</ecNumber>
    </recommendedName>
    <alternativeName>
        <fullName evidence="9">PLP-independent amino acid racemase</fullName>
    </alternativeName>
</protein>
<keyword evidence="6 9" id="KW-0457">Lysine biosynthesis</keyword>
<sequence>MKFTKMHGCGNDYVYVDGGKENVPSEKKSKVAQMVSDRHFGIGSDGIIFINPVADDDIDFEMEMYNADGSRSEMCGNGIRCVAKYVYDKKLTDKTTLTIVSAGKKKYIDLKIGSDGLVETVKVDMGAPILDATSVPVSVSDDFLTNDNKKYEALSPKYGRLAVDVPIEVAEKTWHMTCVSMGNPHCVVFLPENEDLANFDIEAVGPLFENHSVFPNRTNTEFVKIDDKNNVHMRVWERGTGETLACGTGCCATTVACILNGLTDTEVTVHVLGGDIKCSWDKKPESPVIMEGPATTVFEGEIEI</sequence>
<comment type="subunit">
    <text evidence="9">Homodimer.</text>
</comment>